<proteinExistence type="predicted"/>
<reference evidence="3" key="1">
    <citation type="submission" date="2021-02" db="EMBL/GenBank/DDBJ databases">
        <title>First Annotated Genome of the Yellow-green Alga Tribonema minus.</title>
        <authorList>
            <person name="Mahan K.M."/>
        </authorList>
    </citation>
    <scope>NUCLEOTIDE SEQUENCE</scope>
    <source>
        <strain evidence="3">UTEX B ZZ1240</strain>
    </source>
</reference>
<dbReference type="AlphaFoldDB" id="A0A835ZAJ6"/>
<keyword evidence="1" id="KW-0418">Kinase</keyword>
<dbReference type="Proteomes" id="UP000664859">
    <property type="component" value="Unassembled WGS sequence"/>
</dbReference>
<keyword evidence="1" id="KW-0067">ATP-binding</keyword>
<keyword evidence="4" id="KW-1185">Reference proteome</keyword>
<gene>
    <name evidence="3" type="ORF">JKP88DRAFT_175957</name>
</gene>
<dbReference type="Pfam" id="PF01504">
    <property type="entry name" value="PIP5K"/>
    <property type="match status" value="1"/>
</dbReference>
<keyword evidence="1" id="KW-0808">Transferase</keyword>
<dbReference type="GO" id="GO:0046854">
    <property type="term" value="P:phosphatidylinositol phosphate biosynthetic process"/>
    <property type="evidence" value="ECO:0007669"/>
    <property type="project" value="TreeGrafter"/>
</dbReference>
<sequence>MSELEAQMRSPIKSHIKHRYVEMDAKGASTCKFVCHTFWASQFEAVRRAHFGLDVSAPECDGDDVEEGFVRSLCSASKWDAKGGKSGATFSKTSDARFVVKYVTRTELQMFLDCALHYFEYLAKAFFHKLPTVLCKIMGVYQIGYHNKATGKRYMDQVVVMQNLFHGRNIARVFDLKGSTRSRYVTVAPCAPPAGGGAEGVSLSVSFLRE</sequence>
<feature type="domain" description="PIPK" evidence="2">
    <location>
        <begin position="1"/>
        <end position="210"/>
    </location>
</feature>
<accession>A0A835ZAJ6</accession>
<evidence type="ECO:0000259" key="2">
    <source>
        <dbReference type="PROSITE" id="PS51455"/>
    </source>
</evidence>
<dbReference type="GO" id="GO:0010008">
    <property type="term" value="C:endosome membrane"/>
    <property type="evidence" value="ECO:0007669"/>
    <property type="project" value="TreeGrafter"/>
</dbReference>
<dbReference type="SMART" id="SM00330">
    <property type="entry name" value="PIPKc"/>
    <property type="match status" value="1"/>
</dbReference>
<name>A0A835ZAJ6_9STRA</name>
<evidence type="ECO:0000256" key="1">
    <source>
        <dbReference type="PROSITE-ProRule" id="PRU00781"/>
    </source>
</evidence>
<dbReference type="InterPro" id="IPR027484">
    <property type="entry name" value="PInositol-4-P-5-kinase_N"/>
</dbReference>
<dbReference type="GO" id="GO:0000285">
    <property type="term" value="F:1-phosphatidylinositol-3-phosphate 5-kinase activity"/>
    <property type="evidence" value="ECO:0007669"/>
    <property type="project" value="TreeGrafter"/>
</dbReference>
<keyword evidence="1" id="KW-0547">Nucleotide-binding</keyword>
<dbReference type="PROSITE" id="PS51455">
    <property type="entry name" value="PIPK"/>
    <property type="match status" value="1"/>
</dbReference>
<dbReference type="InterPro" id="IPR002498">
    <property type="entry name" value="PInositol-4-P-4/5-kinase_core"/>
</dbReference>
<organism evidence="3 4">
    <name type="scientific">Tribonema minus</name>
    <dbReference type="NCBI Taxonomy" id="303371"/>
    <lineage>
        <taxon>Eukaryota</taxon>
        <taxon>Sar</taxon>
        <taxon>Stramenopiles</taxon>
        <taxon>Ochrophyta</taxon>
        <taxon>PX clade</taxon>
        <taxon>Xanthophyceae</taxon>
        <taxon>Tribonematales</taxon>
        <taxon>Tribonemataceae</taxon>
        <taxon>Tribonema</taxon>
    </lineage>
</organism>
<dbReference type="GO" id="GO:0005524">
    <property type="term" value="F:ATP binding"/>
    <property type="evidence" value="ECO:0007669"/>
    <property type="project" value="UniProtKB-UniRule"/>
</dbReference>
<dbReference type="PANTHER" id="PTHR45748">
    <property type="entry name" value="1-PHOSPHATIDYLINOSITOL 3-PHOSPHATE 5-KINASE-RELATED"/>
    <property type="match status" value="1"/>
</dbReference>
<dbReference type="EMBL" id="JAFCMP010000037">
    <property type="protein sequence ID" value="KAG5190221.1"/>
    <property type="molecule type" value="Genomic_DNA"/>
</dbReference>
<dbReference type="OrthoDB" id="158357at2759"/>
<protein>
    <recommendedName>
        <fullName evidence="2">PIPK domain-containing protein</fullName>
    </recommendedName>
</protein>
<evidence type="ECO:0000313" key="3">
    <source>
        <dbReference type="EMBL" id="KAG5190221.1"/>
    </source>
</evidence>
<dbReference type="SUPFAM" id="SSF56104">
    <property type="entry name" value="SAICAR synthase-like"/>
    <property type="match status" value="1"/>
</dbReference>
<dbReference type="Gene3D" id="3.30.800.10">
    <property type="entry name" value="Phosphatidylinositol Phosphate Kinase II Beta"/>
    <property type="match status" value="1"/>
</dbReference>
<dbReference type="PANTHER" id="PTHR45748:SF7">
    <property type="entry name" value="1-PHOSPHATIDYLINOSITOL 3-PHOSPHATE 5-KINASE-RELATED"/>
    <property type="match status" value="1"/>
</dbReference>
<evidence type="ECO:0000313" key="4">
    <source>
        <dbReference type="Proteomes" id="UP000664859"/>
    </source>
</evidence>
<comment type="caution">
    <text evidence="3">The sequence shown here is derived from an EMBL/GenBank/DDBJ whole genome shotgun (WGS) entry which is preliminary data.</text>
</comment>